<dbReference type="EMBL" id="PQFF01000201">
    <property type="protein sequence ID" value="RHZ75324.1"/>
    <property type="molecule type" value="Genomic_DNA"/>
</dbReference>
<keyword evidence="8" id="KW-1185">Reference proteome</keyword>
<evidence type="ECO:0000256" key="5">
    <source>
        <dbReference type="SAM" id="MobiDB-lite"/>
    </source>
</evidence>
<dbReference type="Pfam" id="PF16589">
    <property type="entry name" value="BRCT_2"/>
    <property type="match status" value="1"/>
</dbReference>
<sequence length="708" mass="82305">MGKLKRKGKAGAATNYITRNKALNKLQLTLADFRRLCILKGVYPREPKNKKKANKGSTAPATFYYTKDIQYLAHEPILKKFREHKTFLKKLTKALGKRQLSIAKNLEKNKPVYTLDFIIKERYPTFIDALRDLDDALCLIFLFSTFPSTEKITSEIVTNCQRLSLEFQHYVIHTRSLRKVFLSIKGIYYQAEIKGQQINWLVPYQFSHSVPDDVDFRVMTTFLEFYQTLVGFVNFKLFTDSNLTYPPKLDTLKYEGAAGLNALMVETTKNFVTNSENVENVKDVEDVEDVENNREEEKAQKLESEKRLETLPEKLAEIKVKEITETEDQSYNSTIDAIDVNENIIDDFTEQTSNQNTLQEQDVSSQTQTYTYRDIQLMSDALSEFEKLFSNCIFYLSREVPKYSLEFVIRSFGGLVGWDDIVEIGSPFKENDERITHQIIDRPITKELIPTRVYIQPQWVYDCINAKNLLNTKPYQPGKALPPHLSPFVEYEDGDYVPVNDVELEENEGIGENAEVSDSHQKIKSDIKNESENENDMDEGEDEDENDMDEDEEGEDENDMDEDENDVDEDDKDTSEDEKVLDEDEESEKSDTSDINNEIDEEELIHQKELEAEARGISFSEYQVQMDKNKNRKTKNHNNADSSAHNSKKRNVKEIEEKERKELGMVMMSKKQKKLYAKIQYGKNKKNEKVQNLEKKKRNIMNQKKQKT</sequence>
<dbReference type="GO" id="GO:0043021">
    <property type="term" value="F:ribonucleoprotein complex binding"/>
    <property type="evidence" value="ECO:0007669"/>
    <property type="project" value="UniProtKB-UniRule"/>
</dbReference>
<dbReference type="InterPro" id="IPR001357">
    <property type="entry name" value="BRCT_dom"/>
</dbReference>
<comment type="subcellular location">
    <subcellularLocation>
        <location evidence="4">Nucleus</location>
        <location evidence="4">Nucleolus</location>
    </subcellularLocation>
    <subcellularLocation>
        <location evidence="4">Nucleus</location>
        <location evidence="4">Nucleoplasm</location>
    </subcellularLocation>
</comment>
<evidence type="ECO:0000256" key="2">
    <source>
        <dbReference type="ARBA" id="ARBA00022552"/>
    </source>
</evidence>
<dbReference type="Gene3D" id="3.40.50.10190">
    <property type="entry name" value="BRCT domain"/>
    <property type="match status" value="1"/>
</dbReference>
<proteinExistence type="inferred from homology"/>
<dbReference type="CDD" id="cd17709">
    <property type="entry name" value="BRCT_pescadillo_like"/>
    <property type="match status" value="1"/>
</dbReference>
<name>A0A397IQ99_9GLOM</name>
<evidence type="ECO:0000313" key="8">
    <source>
        <dbReference type="Proteomes" id="UP000266861"/>
    </source>
</evidence>
<dbReference type="Proteomes" id="UP000266861">
    <property type="component" value="Unassembled WGS sequence"/>
</dbReference>
<accession>A0A397IQ99</accession>
<keyword evidence="2 4" id="KW-0698">rRNA processing</keyword>
<feature type="compositionally biased region" description="Basic residues" evidence="5">
    <location>
        <begin position="695"/>
        <end position="708"/>
    </location>
</feature>
<comment type="similarity">
    <text evidence="4">Belongs to the pescadillo family.</text>
</comment>
<dbReference type="GO" id="GO:0000463">
    <property type="term" value="P:maturation of LSU-rRNA from tricistronic rRNA transcript (SSU-rRNA, 5.8S rRNA, LSU-rRNA)"/>
    <property type="evidence" value="ECO:0007669"/>
    <property type="project" value="UniProtKB-UniRule"/>
</dbReference>
<evidence type="ECO:0000256" key="3">
    <source>
        <dbReference type="ARBA" id="ARBA00023242"/>
    </source>
</evidence>
<feature type="compositionally biased region" description="Basic and acidic residues" evidence="5">
    <location>
        <begin position="517"/>
        <end position="531"/>
    </location>
</feature>
<feature type="domain" description="BRCT" evidence="6">
    <location>
        <begin position="384"/>
        <end position="477"/>
    </location>
</feature>
<dbReference type="GO" id="GO:0003723">
    <property type="term" value="F:RNA binding"/>
    <property type="evidence" value="ECO:0007669"/>
    <property type="project" value="TreeGrafter"/>
</dbReference>
<feature type="compositionally biased region" description="Basic and acidic residues" evidence="5">
    <location>
        <begin position="604"/>
        <end position="614"/>
    </location>
</feature>
<dbReference type="Pfam" id="PF06732">
    <property type="entry name" value="Pescadillo_N"/>
    <property type="match status" value="1"/>
</dbReference>
<dbReference type="PANTHER" id="PTHR12221">
    <property type="entry name" value="PESCADILLO - RELATED"/>
    <property type="match status" value="1"/>
</dbReference>
<dbReference type="GO" id="GO:0005654">
    <property type="term" value="C:nucleoplasm"/>
    <property type="evidence" value="ECO:0007669"/>
    <property type="project" value="UniProtKB-SubCell"/>
</dbReference>
<dbReference type="PROSITE" id="PS50172">
    <property type="entry name" value="BRCT"/>
    <property type="match status" value="1"/>
</dbReference>
<dbReference type="STRING" id="1348612.A0A397IQ99"/>
<dbReference type="OrthoDB" id="10264910at2759"/>
<evidence type="ECO:0000256" key="4">
    <source>
        <dbReference type="HAMAP-Rule" id="MF_03028"/>
    </source>
</evidence>
<dbReference type="SMART" id="SM00292">
    <property type="entry name" value="BRCT"/>
    <property type="match status" value="1"/>
</dbReference>
<dbReference type="AlphaFoldDB" id="A0A397IQ99"/>
<evidence type="ECO:0000256" key="1">
    <source>
        <dbReference type="ARBA" id="ARBA00022517"/>
    </source>
</evidence>
<dbReference type="GO" id="GO:0030687">
    <property type="term" value="C:preribosome, large subunit precursor"/>
    <property type="evidence" value="ECO:0007669"/>
    <property type="project" value="UniProtKB-UniRule"/>
</dbReference>
<evidence type="ECO:0000259" key="6">
    <source>
        <dbReference type="PROSITE" id="PS50172"/>
    </source>
</evidence>
<organism evidence="7 8">
    <name type="scientific">Diversispora epigaea</name>
    <dbReference type="NCBI Taxonomy" id="1348612"/>
    <lineage>
        <taxon>Eukaryota</taxon>
        <taxon>Fungi</taxon>
        <taxon>Fungi incertae sedis</taxon>
        <taxon>Mucoromycota</taxon>
        <taxon>Glomeromycotina</taxon>
        <taxon>Glomeromycetes</taxon>
        <taxon>Diversisporales</taxon>
        <taxon>Diversisporaceae</taxon>
        <taxon>Diversispora</taxon>
    </lineage>
</organism>
<dbReference type="PANTHER" id="PTHR12221:SF6">
    <property type="entry name" value="PESCADILLO HOMOLOG"/>
    <property type="match status" value="1"/>
</dbReference>
<feature type="compositionally biased region" description="Acidic residues" evidence="5">
    <location>
        <begin position="532"/>
        <end position="588"/>
    </location>
</feature>
<evidence type="ECO:0000313" key="7">
    <source>
        <dbReference type="EMBL" id="RHZ75324.1"/>
    </source>
</evidence>
<comment type="subunit">
    <text evidence="4">Component of the NOP7 complex, composed of ERB1, NOP7 and YTM1. Within the NOP7 complex ERB1 appears to interact directly with NOP7 and YTM1. The NOP7 complex also associates with the 66S pre-ribosome.</text>
</comment>
<dbReference type="GO" id="GO:0070545">
    <property type="term" value="C:PeBoW complex"/>
    <property type="evidence" value="ECO:0007669"/>
    <property type="project" value="TreeGrafter"/>
</dbReference>
<feature type="region of interest" description="Disordered" evidence="5">
    <location>
        <begin position="508"/>
        <end position="708"/>
    </location>
</feature>
<dbReference type="InterPro" id="IPR010613">
    <property type="entry name" value="PES"/>
</dbReference>
<gene>
    <name evidence="4" type="primary">NOP7</name>
    <name evidence="7" type="ORF">Glove_216g199</name>
</gene>
<comment type="caution">
    <text evidence="7">The sequence shown here is derived from an EMBL/GenBank/DDBJ whole genome shotgun (WGS) entry which is preliminary data.</text>
</comment>
<keyword evidence="1 4" id="KW-0690">Ribosome biogenesis</keyword>
<dbReference type="SUPFAM" id="SSF52113">
    <property type="entry name" value="BRCT domain"/>
    <property type="match status" value="1"/>
</dbReference>
<comment type="function">
    <text evidence="4">Component of the NOP7 complex, which is required for maturation of the 25S and 5.8S ribosomal RNAs and formation of the 60S ribosome.</text>
</comment>
<reference evidence="7 8" key="1">
    <citation type="submission" date="2018-08" db="EMBL/GenBank/DDBJ databases">
        <title>Genome and evolution of the arbuscular mycorrhizal fungus Diversispora epigaea (formerly Glomus versiforme) and its bacterial endosymbionts.</title>
        <authorList>
            <person name="Sun X."/>
            <person name="Fei Z."/>
            <person name="Harrison M."/>
        </authorList>
    </citation>
    <scope>NUCLEOTIDE SEQUENCE [LARGE SCALE GENOMIC DNA]</scope>
    <source>
        <strain evidence="7 8">IT104</strain>
    </source>
</reference>
<dbReference type="GO" id="GO:0000466">
    <property type="term" value="P:maturation of 5.8S rRNA from tricistronic rRNA transcript (SSU-rRNA, 5.8S rRNA, LSU-rRNA)"/>
    <property type="evidence" value="ECO:0007669"/>
    <property type="project" value="UniProtKB-UniRule"/>
</dbReference>
<dbReference type="InterPro" id="IPR036420">
    <property type="entry name" value="BRCT_dom_sf"/>
</dbReference>
<protein>
    <recommendedName>
        <fullName evidence="4">Pescadillo homolog</fullName>
    </recommendedName>
    <alternativeName>
        <fullName evidence="4">Nucleolar protein 7 homolog</fullName>
    </alternativeName>
</protein>
<feature type="compositionally biased region" description="Basic and acidic residues" evidence="5">
    <location>
        <begin position="652"/>
        <end position="663"/>
    </location>
</feature>
<dbReference type="HAMAP" id="MF_03028">
    <property type="entry name" value="Pescadillo"/>
    <property type="match status" value="1"/>
</dbReference>
<keyword evidence="3 4" id="KW-0539">Nucleus</keyword>
<dbReference type="FunFam" id="3.40.50.10190:FF:000002">
    <property type="entry name" value="Pescadillo homolog"/>
    <property type="match status" value="1"/>
</dbReference>
<feature type="compositionally biased region" description="Basic and acidic residues" evidence="5">
    <location>
        <begin position="685"/>
        <end position="694"/>
    </location>
</feature>